<feature type="compositionally biased region" description="Basic and acidic residues" evidence="1">
    <location>
        <begin position="245"/>
        <end position="270"/>
    </location>
</feature>
<organism evidence="2 3">
    <name type="scientific">Dreissena polymorpha</name>
    <name type="common">Zebra mussel</name>
    <name type="synonym">Mytilus polymorpha</name>
    <dbReference type="NCBI Taxonomy" id="45954"/>
    <lineage>
        <taxon>Eukaryota</taxon>
        <taxon>Metazoa</taxon>
        <taxon>Spiralia</taxon>
        <taxon>Lophotrochozoa</taxon>
        <taxon>Mollusca</taxon>
        <taxon>Bivalvia</taxon>
        <taxon>Autobranchia</taxon>
        <taxon>Heteroconchia</taxon>
        <taxon>Euheterodonta</taxon>
        <taxon>Imparidentia</taxon>
        <taxon>Neoheterodontei</taxon>
        <taxon>Myida</taxon>
        <taxon>Dreissenoidea</taxon>
        <taxon>Dreissenidae</taxon>
        <taxon>Dreissena</taxon>
    </lineage>
</organism>
<reference evidence="2" key="1">
    <citation type="journal article" date="2019" name="bioRxiv">
        <title>The Genome of the Zebra Mussel, Dreissena polymorpha: A Resource for Invasive Species Research.</title>
        <authorList>
            <person name="McCartney M.A."/>
            <person name="Auch B."/>
            <person name="Kono T."/>
            <person name="Mallez S."/>
            <person name="Zhang Y."/>
            <person name="Obille A."/>
            <person name="Becker A."/>
            <person name="Abrahante J.E."/>
            <person name="Garbe J."/>
            <person name="Badalamenti J.P."/>
            <person name="Herman A."/>
            <person name="Mangelson H."/>
            <person name="Liachko I."/>
            <person name="Sullivan S."/>
            <person name="Sone E.D."/>
            <person name="Koren S."/>
            <person name="Silverstein K.A.T."/>
            <person name="Beckman K.B."/>
            <person name="Gohl D.M."/>
        </authorList>
    </citation>
    <scope>NUCLEOTIDE SEQUENCE</scope>
    <source>
        <strain evidence="2">Duluth1</strain>
        <tissue evidence="2">Whole animal</tissue>
    </source>
</reference>
<dbReference type="Proteomes" id="UP000828390">
    <property type="component" value="Unassembled WGS sequence"/>
</dbReference>
<comment type="caution">
    <text evidence="2">The sequence shown here is derived from an EMBL/GenBank/DDBJ whole genome shotgun (WGS) entry which is preliminary data.</text>
</comment>
<dbReference type="EMBL" id="JAIWYP010000006">
    <property type="protein sequence ID" value="KAH3806498.1"/>
    <property type="molecule type" value="Genomic_DNA"/>
</dbReference>
<proteinExistence type="predicted"/>
<evidence type="ECO:0000313" key="2">
    <source>
        <dbReference type="EMBL" id="KAH3806498.1"/>
    </source>
</evidence>
<evidence type="ECO:0000256" key="1">
    <source>
        <dbReference type="SAM" id="MobiDB-lite"/>
    </source>
</evidence>
<reference evidence="2" key="2">
    <citation type="submission" date="2020-11" db="EMBL/GenBank/DDBJ databases">
        <authorList>
            <person name="McCartney M.A."/>
            <person name="Auch B."/>
            <person name="Kono T."/>
            <person name="Mallez S."/>
            <person name="Becker A."/>
            <person name="Gohl D.M."/>
            <person name="Silverstein K.A.T."/>
            <person name="Koren S."/>
            <person name="Bechman K.B."/>
            <person name="Herman A."/>
            <person name="Abrahante J.E."/>
            <person name="Garbe J."/>
        </authorList>
    </citation>
    <scope>NUCLEOTIDE SEQUENCE</scope>
    <source>
        <strain evidence="2">Duluth1</strain>
        <tissue evidence="2">Whole animal</tissue>
    </source>
</reference>
<keyword evidence="3" id="KW-1185">Reference proteome</keyword>
<name>A0A9D4FWW2_DREPO</name>
<accession>A0A9D4FWW2</accession>
<gene>
    <name evidence="2" type="ORF">DPMN_134818</name>
</gene>
<protein>
    <submittedName>
        <fullName evidence="2">Uncharacterized protein</fullName>
    </submittedName>
</protein>
<sequence length="303" mass="32762">MNAVILIGRKSKSGGSFASDTERNSIVKAKSLIQTTYYGSMNNATEGSACLGNLNDAVAANEMASINSANMKAEKFGFGAPKMNANVITKQPSKSMENAAFDRGLYRDYTTKGPRVEFFVWPVLYLHVVGPLLAKGIAQGTNWVIKTDASSMWSWRTLVPEANVSVKNVNIRVAEEVSTGDIGAKLSAVGNIEARLLETCSGDIETRIPLTNAPFNVESRGPEPDMSNGEIEDILRDATSSAEPMDSRVPDADCPMKDSVSRKSEARVGDNEDDVEKTNDLCGTIKTRASEQQADNEDMSTNF</sequence>
<dbReference type="AlphaFoldDB" id="A0A9D4FWW2"/>
<evidence type="ECO:0000313" key="3">
    <source>
        <dbReference type="Proteomes" id="UP000828390"/>
    </source>
</evidence>
<feature type="region of interest" description="Disordered" evidence="1">
    <location>
        <begin position="239"/>
        <end position="278"/>
    </location>
</feature>